<reference evidence="1 2" key="1">
    <citation type="submission" date="2013-03" db="EMBL/GenBank/DDBJ databases">
        <title>The Genome Sequence of Exophiala aquamarina CBS 119918.</title>
        <authorList>
            <consortium name="The Broad Institute Genomics Platform"/>
            <person name="Cuomo C."/>
            <person name="de Hoog S."/>
            <person name="Gorbushina A."/>
            <person name="Walker B."/>
            <person name="Young S.K."/>
            <person name="Zeng Q."/>
            <person name="Gargeya S."/>
            <person name="Fitzgerald M."/>
            <person name="Haas B."/>
            <person name="Abouelleil A."/>
            <person name="Allen A.W."/>
            <person name="Alvarado L."/>
            <person name="Arachchi H.M."/>
            <person name="Berlin A.M."/>
            <person name="Chapman S.B."/>
            <person name="Gainer-Dewar J."/>
            <person name="Goldberg J."/>
            <person name="Griggs A."/>
            <person name="Gujja S."/>
            <person name="Hansen M."/>
            <person name="Howarth C."/>
            <person name="Imamovic A."/>
            <person name="Ireland A."/>
            <person name="Larimer J."/>
            <person name="McCowan C."/>
            <person name="Murphy C."/>
            <person name="Pearson M."/>
            <person name="Poon T.W."/>
            <person name="Priest M."/>
            <person name="Roberts A."/>
            <person name="Saif S."/>
            <person name="Shea T."/>
            <person name="Sisk P."/>
            <person name="Sykes S."/>
            <person name="Wortman J."/>
            <person name="Nusbaum C."/>
            <person name="Birren B."/>
        </authorList>
    </citation>
    <scope>NUCLEOTIDE SEQUENCE [LARGE SCALE GENOMIC DNA]</scope>
    <source>
        <strain evidence="1 2">CBS 119918</strain>
    </source>
</reference>
<evidence type="ECO:0000313" key="1">
    <source>
        <dbReference type="EMBL" id="KEF54852.1"/>
    </source>
</evidence>
<organism evidence="1 2">
    <name type="scientific">Exophiala aquamarina CBS 119918</name>
    <dbReference type="NCBI Taxonomy" id="1182545"/>
    <lineage>
        <taxon>Eukaryota</taxon>
        <taxon>Fungi</taxon>
        <taxon>Dikarya</taxon>
        <taxon>Ascomycota</taxon>
        <taxon>Pezizomycotina</taxon>
        <taxon>Eurotiomycetes</taxon>
        <taxon>Chaetothyriomycetidae</taxon>
        <taxon>Chaetothyriales</taxon>
        <taxon>Herpotrichiellaceae</taxon>
        <taxon>Exophiala</taxon>
    </lineage>
</organism>
<keyword evidence="2" id="KW-1185">Reference proteome</keyword>
<accession>A0A072P570</accession>
<protein>
    <recommendedName>
        <fullName evidence="3">Carrier domain-containing protein</fullName>
    </recommendedName>
</protein>
<dbReference type="Proteomes" id="UP000027920">
    <property type="component" value="Unassembled WGS sequence"/>
</dbReference>
<evidence type="ECO:0008006" key="3">
    <source>
        <dbReference type="Google" id="ProtNLM"/>
    </source>
</evidence>
<dbReference type="EMBL" id="AMGV01000009">
    <property type="protein sequence ID" value="KEF54852.1"/>
    <property type="molecule type" value="Genomic_DNA"/>
</dbReference>
<dbReference type="STRING" id="1182545.A0A072P570"/>
<proteinExistence type="predicted"/>
<comment type="caution">
    <text evidence="1">The sequence shown here is derived from an EMBL/GenBank/DDBJ whole genome shotgun (WGS) entry which is preliminary data.</text>
</comment>
<sequence length="148" mass="16009">MSLEGLDISHPVTVSGKHFHQVVRVPAVASSSFDWTVQISGNSKDHLNQALSAIAKETGHSIGNMKDKTVLEDMGVDSVMSVATLDATIETIKKKSSSSITLPATVFSVHPTAGAMRTALDDMVEFEAPKSSQIVRLDDRHSRHQQRS</sequence>
<dbReference type="GeneID" id="25284204"/>
<dbReference type="Gene3D" id="1.10.1200.10">
    <property type="entry name" value="ACP-like"/>
    <property type="match status" value="1"/>
</dbReference>
<gene>
    <name evidence="1" type="ORF">A1O9_09295</name>
</gene>
<name>A0A072P570_9EURO</name>
<dbReference type="RefSeq" id="XP_013257442.1">
    <property type="nucleotide sequence ID" value="XM_013401988.1"/>
</dbReference>
<dbReference type="HOGENOM" id="CLU_1758814_0_0_1"/>
<dbReference type="AlphaFoldDB" id="A0A072P570"/>
<dbReference type="VEuPathDB" id="FungiDB:A1O9_09295"/>
<dbReference type="InterPro" id="IPR036736">
    <property type="entry name" value="ACP-like_sf"/>
</dbReference>
<evidence type="ECO:0000313" key="2">
    <source>
        <dbReference type="Proteomes" id="UP000027920"/>
    </source>
</evidence>